<dbReference type="InterPro" id="IPR023296">
    <property type="entry name" value="Glyco_hydro_beta-prop_sf"/>
</dbReference>
<dbReference type="EC" id="3.2.1.99" evidence="4 7"/>
<organism evidence="9 10">
    <name type="scientific">Phlyctema vagabunda</name>
    <dbReference type="NCBI Taxonomy" id="108571"/>
    <lineage>
        <taxon>Eukaryota</taxon>
        <taxon>Fungi</taxon>
        <taxon>Dikarya</taxon>
        <taxon>Ascomycota</taxon>
        <taxon>Pezizomycotina</taxon>
        <taxon>Leotiomycetes</taxon>
        <taxon>Helotiales</taxon>
        <taxon>Dermateaceae</taxon>
        <taxon>Phlyctema</taxon>
    </lineage>
</organism>
<dbReference type="PANTHER" id="PTHR43301">
    <property type="entry name" value="ARABINAN ENDO-1,5-ALPHA-L-ARABINOSIDASE"/>
    <property type="match status" value="1"/>
</dbReference>
<evidence type="ECO:0000256" key="2">
    <source>
        <dbReference type="ARBA" id="ARBA00004834"/>
    </source>
</evidence>
<keyword evidence="6 7" id="KW-0326">Glycosidase</keyword>
<dbReference type="PIRSF" id="PIRSF026534">
    <property type="entry name" value="Endo_alpha-L-arabinosidase"/>
    <property type="match status" value="1"/>
</dbReference>
<dbReference type="Gene3D" id="2.115.10.20">
    <property type="entry name" value="Glycosyl hydrolase domain, family 43"/>
    <property type="match status" value="1"/>
</dbReference>
<comment type="similarity">
    <text evidence="3 7">Belongs to the glycosyl hydrolase 43 family.</text>
</comment>
<keyword evidence="5 7" id="KW-0378">Hydrolase</keyword>
<evidence type="ECO:0000256" key="4">
    <source>
        <dbReference type="ARBA" id="ARBA00012586"/>
    </source>
</evidence>
<accession>A0ABR4PSN1</accession>
<dbReference type="InterPro" id="IPR050727">
    <property type="entry name" value="GH43_arabinanases"/>
</dbReference>
<keyword evidence="10" id="KW-1185">Reference proteome</keyword>
<evidence type="ECO:0000313" key="9">
    <source>
        <dbReference type="EMBL" id="KAL3426393.1"/>
    </source>
</evidence>
<proteinExistence type="inferred from homology"/>
<dbReference type="Proteomes" id="UP001629113">
    <property type="component" value="Unassembled WGS sequence"/>
</dbReference>
<feature type="chain" id="PRO_5046503207" description="Arabinan endo-1,5-alpha-L-arabinosidase" evidence="8">
    <location>
        <begin position="22"/>
        <end position="323"/>
    </location>
</feature>
<evidence type="ECO:0000256" key="7">
    <source>
        <dbReference type="PIRNR" id="PIRNR026534"/>
    </source>
</evidence>
<feature type="signal peptide" evidence="8">
    <location>
        <begin position="1"/>
        <end position="21"/>
    </location>
</feature>
<dbReference type="SUPFAM" id="SSF75005">
    <property type="entry name" value="Arabinanase/levansucrase/invertase"/>
    <property type="match status" value="1"/>
</dbReference>
<dbReference type="CDD" id="cd18831">
    <property type="entry name" value="GH43_AnAbnA-like"/>
    <property type="match status" value="1"/>
</dbReference>
<evidence type="ECO:0000256" key="1">
    <source>
        <dbReference type="ARBA" id="ARBA00000375"/>
    </source>
</evidence>
<comment type="pathway">
    <text evidence="2 7">Glycan metabolism; L-arabinan degradation.</text>
</comment>
<evidence type="ECO:0000313" key="10">
    <source>
        <dbReference type="Proteomes" id="UP001629113"/>
    </source>
</evidence>
<dbReference type="Pfam" id="PF04616">
    <property type="entry name" value="Glyco_hydro_43"/>
    <property type="match status" value="1"/>
</dbReference>
<gene>
    <name evidence="9" type="ORF">PVAG01_03184</name>
</gene>
<dbReference type="InterPro" id="IPR016840">
    <property type="entry name" value="Glyco_hydro_43_endo_a_Ara-ase"/>
</dbReference>
<evidence type="ECO:0000256" key="8">
    <source>
        <dbReference type="SAM" id="SignalP"/>
    </source>
</evidence>
<evidence type="ECO:0000256" key="6">
    <source>
        <dbReference type="ARBA" id="ARBA00023295"/>
    </source>
</evidence>
<evidence type="ECO:0000256" key="5">
    <source>
        <dbReference type="ARBA" id="ARBA00022801"/>
    </source>
</evidence>
<keyword evidence="8" id="KW-0732">Signal</keyword>
<reference evidence="9 10" key="1">
    <citation type="submission" date="2024-06" db="EMBL/GenBank/DDBJ databases">
        <title>Complete genome of Phlyctema vagabunda strain 19-DSS-EL-015.</title>
        <authorList>
            <person name="Fiorenzani C."/>
        </authorList>
    </citation>
    <scope>NUCLEOTIDE SEQUENCE [LARGE SCALE GENOMIC DNA]</scope>
    <source>
        <strain evidence="9 10">19-DSS-EL-015</strain>
    </source>
</reference>
<evidence type="ECO:0000256" key="3">
    <source>
        <dbReference type="ARBA" id="ARBA00009865"/>
    </source>
</evidence>
<dbReference type="PANTHER" id="PTHR43301:SF3">
    <property type="entry name" value="ARABINAN ENDO-1,5-ALPHA-L-ARABINOSIDASE A-RELATED"/>
    <property type="match status" value="1"/>
</dbReference>
<dbReference type="InterPro" id="IPR006710">
    <property type="entry name" value="Glyco_hydro_43"/>
</dbReference>
<comment type="caution">
    <text evidence="9">The sequence shown here is derived from an EMBL/GenBank/DDBJ whole genome shotgun (WGS) entry which is preliminary data.</text>
</comment>
<comment type="catalytic activity">
    <reaction evidence="1 7">
        <text>Endohydrolysis of (1-&gt;5)-alpha-arabinofuranosidic linkages in (1-&gt;5)-arabinans.</text>
        <dbReference type="EC" id="3.2.1.99"/>
    </reaction>
</comment>
<sequence>MFLKALSLVPVLGAALVQAYANPGACSGSCWSHDPSVIQRTSDNAYYRFSTGGGLEITKATSLAGPWTSLGTVLPSGSKISVSGNSGSDAWAPDVHKIGDVYYLYYAISSFGSQVSSIGLATSNTMDAGSWTDQGAIGVSSSAGKSYNAIDPNLIQVGSTYLMNFGSFWGDIYQVPMSRPSQKGDASAYNIAYTSVGTHALEGAYMFYYSGYYYLLLSNGICCGYDSTRPAAGAEYKIVMCRSTSATGSFVDKNGVACTAGGGTTLLASHDKVYGPGGQGVFTDSSRGLVLYYHYVDTSVGYADGQKRFGWNQLTWSNGWPSV</sequence>
<name>A0ABR4PSN1_9HELO</name>
<dbReference type="EMBL" id="JBFCZG010000002">
    <property type="protein sequence ID" value="KAL3426393.1"/>
    <property type="molecule type" value="Genomic_DNA"/>
</dbReference>
<protein>
    <recommendedName>
        <fullName evidence="4 7">Arabinan endo-1,5-alpha-L-arabinosidase</fullName>
        <ecNumber evidence="4 7">3.2.1.99</ecNumber>
    </recommendedName>
</protein>